<organism evidence="1 2">
    <name type="scientific">Nitrosopumilus piranensis</name>
    <dbReference type="NCBI Taxonomy" id="1582439"/>
    <lineage>
        <taxon>Archaea</taxon>
        <taxon>Nitrososphaerota</taxon>
        <taxon>Nitrososphaeria</taxon>
        <taxon>Nitrosopumilales</taxon>
        <taxon>Nitrosopumilaceae</taxon>
        <taxon>Nitrosopumilus</taxon>
    </lineage>
</organism>
<dbReference type="Proteomes" id="UP000032027">
    <property type="component" value="Chromosome"/>
</dbReference>
<name>A0A0C5BUA8_9ARCH</name>
<proteinExistence type="predicted"/>
<reference evidence="2" key="1">
    <citation type="submission" date="2015-02" db="EMBL/GenBank/DDBJ databases">
        <title>Characterization of two novel Thaumarchaeota isolated from the Northern Adriatic Sea.</title>
        <authorList>
            <person name="Bayer B."/>
            <person name="Vojvoda J."/>
            <person name="Offre P."/>
            <person name="Srivastava A."/>
            <person name="Elisabeth N."/>
            <person name="Garcia J.A.L."/>
            <person name="Schleper C."/>
            <person name="Herndl G.J."/>
        </authorList>
    </citation>
    <scope>NUCLEOTIDE SEQUENCE [LARGE SCALE GENOMIC DNA]</scope>
    <source>
        <strain evidence="2">D3C</strain>
    </source>
</reference>
<evidence type="ECO:0000313" key="2">
    <source>
        <dbReference type="Proteomes" id="UP000032027"/>
    </source>
</evidence>
<reference evidence="1 2" key="3">
    <citation type="journal article" date="2019" name="Int. J. Syst. Evol. Microbiol.">
        <title>Nitrosopumilus adriaticus sp. nov. and Nitrosopumilus piranensis sp. nov., two ammonia-oxidizing archaea from the Adriatic Sea and members of the class Nitrososphaeria.</title>
        <authorList>
            <person name="Bayer B."/>
            <person name="Vojvoda J."/>
            <person name="Reinthaler T."/>
            <person name="Reyes C."/>
            <person name="Pinto M."/>
            <person name="Herndl G.J."/>
        </authorList>
    </citation>
    <scope>NUCLEOTIDE SEQUENCE [LARGE SCALE GENOMIC DNA]</scope>
    <source>
        <strain evidence="1 2">D3C</strain>
    </source>
</reference>
<dbReference type="KEGG" id="nid:NPIRD3C_0565"/>
<dbReference type="STRING" id="1582439.NPIRD3C_0565"/>
<dbReference type="AlphaFoldDB" id="A0A0C5BUA8"/>
<accession>A0A0C5BUA8</accession>
<gene>
    <name evidence="1" type="ORF">NPIRD3C_0565</name>
</gene>
<dbReference type="EMBL" id="CP010868">
    <property type="protein sequence ID" value="AJM91779.1"/>
    <property type="molecule type" value="Genomic_DNA"/>
</dbReference>
<sequence>MFESPSSLKFPHLLLHIKAIFLKQNSGYELIMKINSKVSVLILNNVSTKICI</sequence>
<dbReference type="HOGENOM" id="CLU_3075146_0_0_2"/>
<reference evidence="1 2" key="2">
    <citation type="journal article" date="2016" name="ISME J.">
        <title>Physiological and genomic characterization of two novel marine thaumarchaeal strains indicates niche differentiation.</title>
        <authorList>
            <person name="Bayer B."/>
            <person name="Vojvoda J."/>
            <person name="Offre P."/>
            <person name="Alves R.J."/>
            <person name="Elisabeth N.H."/>
            <person name="Garcia J.A."/>
            <person name="Volland J.M."/>
            <person name="Srivastava A."/>
            <person name="Schleper C."/>
            <person name="Herndl G.J."/>
        </authorList>
    </citation>
    <scope>NUCLEOTIDE SEQUENCE [LARGE SCALE GENOMIC DNA]</scope>
    <source>
        <strain evidence="1 2">D3C</strain>
    </source>
</reference>
<keyword evidence="2" id="KW-1185">Reference proteome</keyword>
<protein>
    <submittedName>
        <fullName evidence="1">Uncharacterized protein</fullName>
    </submittedName>
</protein>
<dbReference type="PATRIC" id="fig|1582439.9.peg.573"/>
<evidence type="ECO:0000313" key="1">
    <source>
        <dbReference type="EMBL" id="AJM91779.1"/>
    </source>
</evidence>